<keyword evidence="11 14" id="KW-0503">Monooxygenase</keyword>
<evidence type="ECO:0000256" key="1">
    <source>
        <dbReference type="ARBA" id="ARBA00001971"/>
    </source>
</evidence>
<organism evidence="15 16">
    <name type="scientific">Moniliophthora roreri (strain MCA 2997)</name>
    <name type="common">Cocoa frosty pod rot fungus</name>
    <name type="synonym">Crinipellis roreri</name>
    <dbReference type="NCBI Taxonomy" id="1381753"/>
    <lineage>
        <taxon>Eukaryota</taxon>
        <taxon>Fungi</taxon>
        <taxon>Dikarya</taxon>
        <taxon>Basidiomycota</taxon>
        <taxon>Agaricomycotina</taxon>
        <taxon>Agaricomycetes</taxon>
        <taxon>Agaricomycetidae</taxon>
        <taxon>Agaricales</taxon>
        <taxon>Marasmiineae</taxon>
        <taxon>Marasmiaceae</taxon>
        <taxon>Moniliophthora</taxon>
    </lineage>
</organism>
<comment type="caution">
    <text evidence="15">The sequence shown here is derived from an EMBL/GenBank/DDBJ whole genome shotgun (WGS) entry which is preliminary data.</text>
</comment>
<dbReference type="AlphaFoldDB" id="V2WWC5"/>
<keyword evidence="10 13" id="KW-0408">Iron</keyword>
<dbReference type="InterPro" id="IPR036396">
    <property type="entry name" value="Cyt_P450_sf"/>
</dbReference>
<keyword evidence="8" id="KW-1133">Transmembrane helix</keyword>
<dbReference type="PRINTS" id="PR00463">
    <property type="entry name" value="EP450I"/>
</dbReference>
<evidence type="ECO:0000313" key="15">
    <source>
        <dbReference type="EMBL" id="ESK84515.1"/>
    </source>
</evidence>
<dbReference type="InterPro" id="IPR001128">
    <property type="entry name" value="Cyt_P450"/>
</dbReference>
<evidence type="ECO:0000256" key="13">
    <source>
        <dbReference type="PIRSR" id="PIRSR602401-1"/>
    </source>
</evidence>
<evidence type="ECO:0000256" key="2">
    <source>
        <dbReference type="ARBA" id="ARBA00004370"/>
    </source>
</evidence>
<evidence type="ECO:0000256" key="6">
    <source>
        <dbReference type="ARBA" id="ARBA00022692"/>
    </source>
</evidence>
<gene>
    <name evidence="15" type="ORF">Moror_6134</name>
</gene>
<evidence type="ECO:0000256" key="12">
    <source>
        <dbReference type="ARBA" id="ARBA00023136"/>
    </source>
</evidence>
<dbReference type="GO" id="GO:0016020">
    <property type="term" value="C:membrane"/>
    <property type="evidence" value="ECO:0007669"/>
    <property type="project" value="UniProtKB-SubCell"/>
</dbReference>
<keyword evidence="9 14" id="KW-0560">Oxidoreductase</keyword>
<dbReference type="KEGG" id="mrr:Moror_6134"/>
<evidence type="ECO:0000256" key="14">
    <source>
        <dbReference type="RuleBase" id="RU000461"/>
    </source>
</evidence>
<keyword evidence="12" id="KW-0472">Membrane</keyword>
<comment type="cofactor">
    <cofactor evidence="1 13">
        <name>heme</name>
        <dbReference type="ChEBI" id="CHEBI:30413"/>
    </cofactor>
</comment>
<evidence type="ECO:0000256" key="10">
    <source>
        <dbReference type="ARBA" id="ARBA00023004"/>
    </source>
</evidence>
<dbReference type="Proteomes" id="UP000017559">
    <property type="component" value="Unassembled WGS sequence"/>
</dbReference>
<dbReference type="CDD" id="cd11069">
    <property type="entry name" value="CYP_FUM15-like"/>
    <property type="match status" value="1"/>
</dbReference>
<dbReference type="GO" id="GO:0004497">
    <property type="term" value="F:monooxygenase activity"/>
    <property type="evidence" value="ECO:0007669"/>
    <property type="project" value="UniProtKB-KW"/>
</dbReference>
<dbReference type="SUPFAM" id="SSF48264">
    <property type="entry name" value="Cytochrome P450"/>
    <property type="match status" value="1"/>
</dbReference>
<comment type="similarity">
    <text evidence="4 14">Belongs to the cytochrome P450 family.</text>
</comment>
<dbReference type="HOGENOM" id="CLU_001570_5_11_1"/>
<evidence type="ECO:0000256" key="7">
    <source>
        <dbReference type="ARBA" id="ARBA00022723"/>
    </source>
</evidence>
<evidence type="ECO:0000256" key="5">
    <source>
        <dbReference type="ARBA" id="ARBA00022617"/>
    </source>
</evidence>
<protein>
    <submittedName>
        <fullName evidence="15">Cytochrome p450</fullName>
    </submittedName>
</protein>
<evidence type="ECO:0000256" key="8">
    <source>
        <dbReference type="ARBA" id="ARBA00022989"/>
    </source>
</evidence>
<keyword evidence="5 13" id="KW-0349">Heme</keyword>
<dbReference type="EMBL" id="AWSO01001288">
    <property type="protein sequence ID" value="ESK84515.1"/>
    <property type="molecule type" value="Genomic_DNA"/>
</dbReference>
<dbReference type="Pfam" id="PF00067">
    <property type="entry name" value="p450"/>
    <property type="match status" value="1"/>
</dbReference>
<dbReference type="InterPro" id="IPR050121">
    <property type="entry name" value="Cytochrome_P450_monoxygenase"/>
</dbReference>
<dbReference type="Gene3D" id="1.10.630.10">
    <property type="entry name" value="Cytochrome P450"/>
    <property type="match status" value="1"/>
</dbReference>
<comment type="subcellular location">
    <subcellularLocation>
        <location evidence="2">Membrane</location>
    </subcellularLocation>
</comment>
<keyword evidence="6" id="KW-0812">Transmembrane</keyword>
<dbReference type="GO" id="GO:0005506">
    <property type="term" value="F:iron ion binding"/>
    <property type="evidence" value="ECO:0007669"/>
    <property type="project" value="InterPro"/>
</dbReference>
<evidence type="ECO:0000256" key="9">
    <source>
        <dbReference type="ARBA" id="ARBA00023002"/>
    </source>
</evidence>
<proteinExistence type="inferred from homology"/>
<accession>V2WWC5</accession>
<dbReference type="InterPro" id="IPR002401">
    <property type="entry name" value="Cyt_P450_E_grp-I"/>
</dbReference>
<dbReference type="PROSITE" id="PS00086">
    <property type="entry name" value="CYTOCHROME_P450"/>
    <property type="match status" value="1"/>
</dbReference>
<dbReference type="InterPro" id="IPR017972">
    <property type="entry name" value="Cyt_P450_CS"/>
</dbReference>
<dbReference type="GO" id="GO:0016705">
    <property type="term" value="F:oxidoreductase activity, acting on paired donors, with incorporation or reduction of molecular oxygen"/>
    <property type="evidence" value="ECO:0007669"/>
    <property type="project" value="InterPro"/>
</dbReference>
<sequence>MALGILITVSLFVAALFFYCRSKIRDPNSNIRGPKSKSWLIGNLRELLKLEAGETDFRWQSQYGGIVRFKAAFGENWLLVSDPKAIQHILHMPNYRWERNKDMRNRSFLMTGPGISSVSGTDHRRHRRAMQPGFGGPASRASLPVFFSAATALSNTWRDLIVQSEDQSKIFNVSHWLSRATLDAIGHAAFDYQFGAMEDANNQLTRTYRNVFADIFGSPSGGAILSMILAGLLPRKCLTFLRDHSFGGQRLERLRSLNEVTNRVARQLVREKAEEIGQGKGNKDIMSLLVKANLSEDERSRMSDDELIAQMSVIFTAGHETTANSLSWTLLELSRHPEVQKRLRDEIQAKKQEVASRGNTTGMLTVEDLETLPYLGAVVKESLRYHTVAIHVNRTATADDIIPLSEPILASDGRYLSEIPVKKGQKVVVLLCSYNRNKSVFGEDAHMFNPDRWFKNAKAIQSNTSVGVYANLATFSGGLRSCIGWRFAILELQAFIVQLISDFEFSLTPQCSRIRRESARLMLPMLEGEREKGVQCPLLVKCTTN</sequence>
<dbReference type="PANTHER" id="PTHR24305:SF166">
    <property type="entry name" value="CYTOCHROME P450 12A4, MITOCHONDRIAL-RELATED"/>
    <property type="match status" value="1"/>
</dbReference>
<evidence type="ECO:0000256" key="3">
    <source>
        <dbReference type="ARBA" id="ARBA00004721"/>
    </source>
</evidence>
<comment type="pathway">
    <text evidence="3">Secondary metabolite biosynthesis; terpenoid biosynthesis.</text>
</comment>
<reference evidence="15 16" key="1">
    <citation type="journal article" date="2014" name="BMC Genomics">
        <title>Genome and secretome analysis of the hemibiotrophic fungal pathogen, Moniliophthora roreri, which causes frosty pod rot disease of cacao: mechanisms of the biotrophic and necrotrophic phases.</title>
        <authorList>
            <person name="Meinhardt L.W."/>
            <person name="Costa G.G.L."/>
            <person name="Thomazella D.P.T."/>
            <person name="Teixeira P.J.P.L."/>
            <person name="Carazzolle M.F."/>
            <person name="Schuster S.C."/>
            <person name="Carlson J.E."/>
            <person name="Guiltinan M.J."/>
            <person name="Mieczkowski P."/>
            <person name="Farmer A."/>
            <person name="Ramaraj T."/>
            <person name="Crozier J."/>
            <person name="Davis R.E."/>
            <person name="Shao J."/>
            <person name="Melnick R.L."/>
            <person name="Pereira G.A.G."/>
            <person name="Bailey B.A."/>
        </authorList>
    </citation>
    <scope>NUCLEOTIDE SEQUENCE [LARGE SCALE GENOMIC DNA]</scope>
    <source>
        <strain evidence="15 16">MCA 2997</strain>
    </source>
</reference>
<keyword evidence="7 13" id="KW-0479">Metal-binding</keyword>
<evidence type="ECO:0000256" key="11">
    <source>
        <dbReference type="ARBA" id="ARBA00023033"/>
    </source>
</evidence>
<dbReference type="PANTHER" id="PTHR24305">
    <property type="entry name" value="CYTOCHROME P450"/>
    <property type="match status" value="1"/>
</dbReference>
<feature type="binding site" description="axial binding residue" evidence="13">
    <location>
        <position position="482"/>
    </location>
    <ligand>
        <name>heme</name>
        <dbReference type="ChEBI" id="CHEBI:30413"/>
    </ligand>
    <ligandPart>
        <name>Fe</name>
        <dbReference type="ChEBI" id="CHEBI:18248"/>
    </ligandPart>
</feature>
<evidence type="ECO:0000256" key="4">
    <source>
        <dbReference type="ARBA" id="ARBA00010617"/>
    </source>
</evidence>
<dbReference type="OrthoDB" id="1470350at2759"/>
<dbReference type="GO" id="GO:0020037">
    <property type="term" value="F:heme binding"/>
    <property type="evidence" value="ECO:0007669"/>
    <property type="project" value="InterPro"/>
</dbReference>
<evidence type="ECO:0000313" key="16">
    <source>
        <dbReference type="Proteomes" id="UP000017559"/>
    </source>
</evidence>
<name>V2WWC5_MONRO</name>
<keyword evidence="16" id="KW-1185">Reference proteome</keyword>
<dbReference type="PRINTS" id="PR00385">
    <property type="entry name" value="P450"/>
</dbReference>